<keyword evidence="2" id="KW-1185">Reference proteome</keyword>
<dbReference type="AlphaFoldDB" id="A0A4Y8Q718"/>
<sequence>MKINPDKNIGKVLIIVEGLKTEFYLLRKLFTQIFDYTYEKLDRLDKYQKYNEKEGIESSIFVINTENSAISYINNSNEYMNALFERLIEKYKFPVDRAAIYYLFDRDIKSNTDAHFISDLIGALSSSRDVNEMSMMQGLLLLSYPCIESYTAANFIDRTIDLHFDTGENLKQFLHQNHVNQSKITRSSVLKAVEEMELGLREIGVSEYDIDDFSPTNRQVFEHQEEFYSSNSKLKCLSLLSVILLDLGIIELDSDE</sequence>
<dbReference type="RefSeq" id="WP_134751074.1">
    <property type="nucleotide sequence ID" value="NZ_MYFO02000006.1"/>
</dbReference>
<dbReference type="OrthoDB" id="2607171at2"/>
<gene>
    <name evidence="1" type="ORF">B5M42_06850</name>
</gene>
<dbReference type="Proteomes" id="UP000298246">
    <property type="component" value="Unassembled WGS sequence"/>
</dbReference>
<reference evidence="1 2" key="1">
    <citation type="submission" date="2017-03" db="EMBL/GenBank/DDBJ databases">
        <title>Isolation of Levoglucosan Utilizing Bacteria.</title>
        <authorList>
            <person name="Arya A.S."/>
        </authorList>
    </citation>
    <scope>NUCLEOTIDE SEQUENCE [LARGE SCALE GENOMIC DNA]</scope>
    <source>
        <strain evidence="1 2">MEC069</strain>
    </source>
</reference>
<organism evidence="1 2">
    <name type="scientific">Paenibacillus athensensis</name>
    <dbReference type="NCBI Taxonomy" id="1967502"/>
    <lineage>
        <taxon>Bacteria</taxon>
        <taxon>Bacillati</taxon>
        <taxon>Bacillota</taxon>
        <taxon>Bacilli</taxon>
        <taxon>Bacillales</taxon>
        <taxon>Paenibacillaceae</taxon>
        <taxon>Paenibacillus</taxon>
    </lineage>
</organism>
<protein>
    <submittedName>
        <fullName evidence="1">Uncharacterized protein</fullName>
    </submittedName>
</protein>
<dbReference type="EMBL" id="MYFO01000006">
    <property type="protein sequence ID" value="TFE89802.1"/>
    <property type="molecule type" value="Genomic_DNA"/>
</dbReference>
<name>A0A4Y8Q718_9BACL</name>
<evidence type="ECO:0000313" key="1">
    <source>
        <dbReference type="EMBL" id="TFE89802.1"/>
    </source>
</evidence>
<evidence type="ECO:0000313" key="2">
    <source>
        <dbReference type="Proteomes" id="UP000298246"/>
    </source>
</evidence>
<proteinExistence type="predicted"/>
<accession>A0A4Y8Q718</accession>
<comment type="caution">
    <text evidence="1">The sequence shown here is derived from an EMBL/GenBank/DDBJ whole genome shotgun (WGS) entry which is preliminary data.</text>
</comment>